<comment type="pathway">
    <text evidence="2 8">One-carbon metabolism; methyl-coenzyme M reduction; methane from methyl-coenzyme M: step 1/1.</text>
</comment>
<gene>
    <name evidence="9" type="primary">mcrG</name>
    <name evidence="9" type="ORF">CUJ83_14435</name>
</gene>
<dbReference type="GO" id="GO:0050524">
    <property type="term" value="F:coenzyme-B sulfoethylthiotransferase activity"/>
    <property type="evidence" value="ECO:0007669"/>
    <property type="project" value="UniProtKB-UniRule"/>
</dbReference>
<evidence type="ECO:0000256" key="4">
    <source>
        <dbReference type="ARBA" id="ARBA00011155"/>
    </source>
</evidence>
<dbReference type="SUPFAM" id="SSF55088">
    <property type="entry name" value="Methyl-coenzyme M reductase subunits"/>
    <property type="match status" value="1"/>
</dbReference>
<organism evidence="9 10">
    <name type="scientific">Methanooceanicella nereidis</name>
    <dbReference type="NCBI Taxonomy" id="2052831"/>
    <lineage>
        <taxon>Archaea</taxon>
        <taxon>Methanobacteriati</taxon>
        <taxon>Methanobacteriota</taxon>
        <taxon>Stenosarchaea group</taxon>
        <taxon>Methanomicrobia</taxon>
        <taxon>Methanocellales</taxon>
        <taxon>Methanocellaceae</taxon>
        <taxon>Methanooceanicella</taxon>
    </lineage>
</organism>
<keyword evidence="6 8" id="KW-0484">Methanogenesis</keyword>
<keyword evidence="5 8" id="KW-0808">Transferase</keyword>
<dbReference type="EMBL" id="PGCK01000014">
    <property type="protein sequence ID" value="MCD1296197.1"/>
    <property type="molecule type" value="Genomic_DNA"/>
</dbReference>
<dbReference type="PIRSF" id="PIRSF000264">
    <property type="entry name" value="Meth_CoM_rd_gama"/>
    <property type="match status" value="1"/>
</dbReference>
<reference evidence="9 10" key="1">
    <citation type="submission" date="2017-11" db="EMBL/GenBank/DDBJ databases">
        <title>Isolation and Characterization of Family Methanocellaceae Species from Potential Methane Hydrate Area Offshore Southwestern Taiwan.</title>
        <authorList>
            <person name="Zhang W.-L."/>
            <person name="Chen W.-C."/>
            <person name="Lai M.-C."/>
            <person name="Chen S.-C."/>
        </authorList>
    </citation>
    <scope>NUCLEOTIDE SEQUENCE [LARGE SCALE GENOMIC DNA]</scope>
    <source>
        <strain evidence="9 10">CWC-04</strain>
    </source>
</reference>
<dbReference type="RefSeq" id="WP_230743153.1">
    <property type="nucleotide sequence ID" value="NZ_PGCK01000014.1"/>
</dbReference>
<evidence type="ECO:0000256" key="6">
    <source>
        <dbReference type="ARBA" id="ARBA00022994"/>
    </source>
</evidence>
<comment type="caution">
    <text evidence="9">The sequence shown here is derived from an EMBL/GenBank/DDBJ whole genome shotgun (WGS) entry which is preliminary data.</text>
</comment>
<evidence type="ECO:0000313" key="10">
    <source>
        <dbReference type="Proteomes" id="UP001320159"/>
    </source>
</evidence>
<keyword evidence="10" id="KW-1185">Reference proteome</keyword>
<dbReference type="EC" id="2.8.4.1" evidence="8"/>
<name>A0AAP2RFL7_9EURY</name>
<comment type="catalytic activity">
    <reaction evidence="7">
        <text>coenzyme B + methyl-coenzyme M = methane + coenzyme M-coenzyme B heterodisulfide</text>
        <dbReference type="Rhea" id="RHEA:12532"/>
        <dbReference type="ChEBI" id="CHEBI:16183"/>
        <dbReference type="ChEBI" id="CHEBI:58286"/>
        <dbReference type="ChEBI" id="CHEBI:58411"/>
        <dbReference type="ChEBI" id="CHEBI:58596"/>
        <dbReference type="EC" id="2.8.4.1"/>
    </reaction>
    <physiologicalReaction direction="left-to-right" evidence="7">
        <dbReference type="Rhea" id="RHEA:12533"/>
    </physiologicalReaction>
</comment>
<evidence type="ECO:0000313" key="9">
    <source>
        <dbReference type="EMBL" id="MCD1296197.1"/>
    </source>
</evidence>
<proteinExistence type="inferred from homology"/>
<comment type="subunit">
    <text evidence="8">Hexamer of two alpha, two beta, and two gamma chains.</text>
</comment>
<dbReference type="InterPro" id="IPR036994">
    <property type="entry name" value="Me_CoM_Rdtase_gsu_sf"/>
</dbReference>
<dbReference type="InterPro" id="IPR003178">
    <property type="entry name" value="Me_CoM_Rdtase_gsu"/>
</dbReference>
<sequence length="252" mass="28719">MAYKAQFYPGKTSVAQNRKKFMDPSYKMEKLRSLSDDDVVIMLGHRAPGSAYKKVHPPLAETGEPDCPIRKIVEPTPGTKEGDRIRYNQYADSMYFAPMVPYLRSWMACTRYRGVDPGTLSGRQIIEARERDIEAITKEVMETEMFDPARASLRGCTVHGHSLRLNENGMMFDMLQRQVLGADGNVQAVKDQVGDPLDRKVNLGKPMSEEELKKRTTIYRVDGVAFRADDEVLPWVQRIHNLRTKCGFFPKV</sequence>
<evidence type="ECO:0000256" key="7">
    <source>
        <dbReference type="ARBA" id="ARBA00047772"/>
    </source>
</evidence>
<dbReference type="NCBIfam" id="TIGR03259">
    <property type="entry name" value="met_CoM_red_gam"/>
    <property type="match status" value="1"/>
</dbReference>
<comment type="subunit">
    <text evidence="4">MCR is a hexamer of two alpha, two beta, and two gamma chains, forming a dimer of heterotrimers.</text>
</comment>
<dbReference type="Proteomes" id="UP001320159">
    <property type="component" value="Unassembled WGS sequence"/>
</dbReference>
<evidence type="ECO:0000256" key="1">
    <source>
        <dbReference type="ARBA" id="ARBA00001952"/>
    </source>
</evidence>
<evidence type="ECO:0000256" key="8">
    <source>
        <dbReference type="PIRNR" id="PIRNR000264"/>
    </source>
</evidence>
<comment type="similarity">
    <text evidence="3">Belongs to the methyl-coenzyme M reductase gamma subunit family.</text>
</comment>
<dbReference type="AlphaFoldDB" id="A0AAP2RFL7"/>
<dbReference type="InterPro" id="IPR009024">
    <property type="entry name" value="Me_CoM_Rdtase_Fd-like_fold"/>
</dbReference>
<accession>A0AAP2RFL7</accession>
<evidence type="ECO:0000256" key="5">
    <source>
        <dbReference type="ARBA" id="ARBA00022679"/>
    </source>
</evidence>
<dbReference type="Gene3D" id="3.90.320.20">
    <property type="entry name" value="Methyl-coenzyme M reductase, gamma subunit"/>
    <property type="match status" value="1"/>
</dbReference>
<evidence type="ECO:0000256" key="2">
    <source>
        <dbReference type="ARBA" id="ARBA00005149"/>
    </source>
</evidence>
<dbReference type="GO" id="GO:0015948">
    <property type="term" value="P:methanogenesis"/>
    <property type="evidence" value="ECO:0007669"/>
    <property type="project" value="UniProtKB-UniRule"/>
</dbReference>
<evidence type="ECO:0000256" key="3">
    <source>
        <dbReference type="ARBA" id="ARBA00008740"/>
    </source>
</evidence>
<comment type="cofactor">
    <cofactor evidence="1">
        <name>coenzyme F430</name>
        <dbReference type="ChEBI" id="CHEBI:60540"/>
    </cofactor>
</comment>
<protein>
    <recommendedName>
        <fullName evidence="8">Methyl-coenzyme M reductase subunit gamma</fullName>
        <ecNumber evidence="8">2.8.4.1</ecNumber>
    </recommendedName>
</protein>
<dbReference type="Pfam" id="PF02240">
    <property type="entry name" value="MCR_gamma"/>
    <property type="match status" value="1"/>
</dbReference>